<name>A0A7F5R4I2_AGRPL</name>
<dbReference type="PANTHER" id="PTHR21137">
    <property type="entry name" value="ODORANT RECEPTOR"/>
    <property type="match status" value="1"/>
</dbReference>
<evidence type="ECO:0000256" key="1">
    <source>
        <dbReference type="ARBA" id="ARBA00004651"/>
    </source>
</evidence>
<evidence type="ECO:0000256" key="9">
    <source>
        <dbReference type="ARBA" id="ARBA00023224"/>
    </source>
</evidence>
<dbReference type="InParanoid" id="A0A7F5R4I2"/>
<dbReference type="OrthoDB" id="7540137at2759"/>
<dbReference type="AlphaFoldDB" id="A0A7F5R4I2"/>
<organism evidence="11 12">
    <name type="scientific">Agrilus planipennis</name>
    <name type="common">Emerald ash borer</name>
    <name type="synonym">Agrilus marcopoli</name>
    <dbReference type="NCBI Taxonomy" id="224129"/>
    <lineage>
        <taxon>Eukaryota</taxon>
        <taxon>Metazoa</taxon>
        <taxon>Ecdysozoa</taxon>
        <taxon>Arthropoda</taxon>
        <taxon>Hexapoda</taxon>
        <taxon>Insecta</taxon>
        <taxon>Pterygota</taxon>
        <taxon>Neoptera</taxon>
        <taxon>Endopterygota</taxon>
        <taxon>Coleoptera</taxon>
        <taxon>Polyphaga</taxon>
        <taxon>Elateriformia</taxon>
        <taxon>Buprestoidea</taxon>
        <taxon>Buprestidae</taxon>
        <taxon>Agrilinae</taxon>
        <taxon>Agrilus</taxon>
    </lineage>
</organism>
<evidence type="ECO:0000256" key="6">
    <source>
        <dbReference type="ARBA" id="ARBA00022989"/>
    </source>
</evidence>
<gene>
    <name evidence="12" type="primary">LOC108739220</name>
</gene>
<keyword evidence="3" id="KW-0716">Sensory transduction</keyword>
<evidence type="ECO:0000313" key="12">
    <source>
        <dbReference type="RefSeq" id="XP_025830413.1"/>
    </source>
</evidence>
<keyword evidence="8" id="KW-0675">Receptor</keyword>
<dbReference type="GO" id="GO:0004984">
    <property type="term" value="F:olfactory receptor activity"/>
    <property type="evidence" value="ECO:0007669"/>
    <property type="project" value="InterPro"/>
</dbReference>
<keyword evidence="5" id="KW-0552">Olfaction</keyword>
<evidence type="ECO:0000256" key="3">
    <source>
        <dbReference type="ARBA" id="ARBA00022606"/>
    </source>
</evidence>
<dbReference type="GO" id="GO:0005549">
    <property type="term" value="F:odorant binding"/>
    <property type="evidence" value="ECO:0007669"/>
    <property type="project" value="InterPro"/>
</dbReference>
<protein>
    <submittedName>
        <fullName evidence="12">Odorant receptor 43a-like</fullName>
    </submittedName>
</protein>
<dbReference type="GO" id="GO:0007165">
    <property type="term" value="P:signal transduction"/>
    <property type="evidence" value="ECO:0007669"/>
    <property type="project" value="UniProtKB-KW"/>
</dbReference>
<keyword evidence="6 10" id="KW-1133">Transmembrane helix</keyword>
<evidence type="ECO:0000256" key="7">
    <source>
        <dbReference type="ARBA" id="ARBA00023136"/>
    </source>
</evidence>
<sequence length="150" mass="17010">MKKYSKHLQLLTKMTLEIRDISCYINLSIVLGNIVAVAAMLRVSLTSPTDIQGNSKFYVFLFSLIIEVAVYAIPANFLTNSCEEVPTAFYFCNWLDENVSFKKSLLINMMMFQKPIHLTIGKFSPLTLSTFVSVMRASYSFYAVFGKNSD</sequence>
<feature type="transmembrane region" description="Helical" evidence="10">
    <location>
        <begin position="57"/>
        <end position="78"/>
    </location>
</feature>
<dbReference type="Proteomes" id="UP000192223">
    <property type="component" value="Unplaced"/>
</dbReference>
<dbReference type="PANTHER" id="PTHR21137:SF35">
    <property type="entry name" value="ODORANT RECEPTOR 19A-RELATED"/>
    <property type="match status" value="1"/>
</dbReference>
<dbReference type="GeneID" id="108739220"/>
<evidence type="ECO:0000256" key="4">
    <source>
        <dbReference type="ARBA" id="ARBA00022692"/>
    </source>
</evidence>
<evidence type="ECO:0000256" key="8">
    <source>
        <dbReference type="ARBA" id="ARBA00023170"/>
    </source>
</evidence>
<dbReference type="GO" id="GO:0005886">
    <property type="term" value="C:plasma membrane"/>
    <property type="evidence" value="ECO:0007669"/>
    <property type="project" value="UniProtKB-SubCell"/>
</dbReference>
<proteinExistence type="predicted"/>
<feature type="transmembrane region" description="Helical" evidence="10">
    <location>
        <begin position="21"/>
        <end position="45"/>
    </location>
</feature>
<dbReference type="Pfam" id="PF02949">
    <property type="entry name" value="7tm_6"/>
    <property type="match status" value="1"/>
</dbReference>
<comment type="subcellular location">
    <subcellularLocation>
        <location evidence="1">Cell membrane</location>
        <topology evidence="1">Multi-pass membrane protein</topology>
    </subcellularLocation>
</comment>
<evidence type="ECO:0000256" key="10">
    <source>
        <dbReference type="SAM" id="Phobius"/>
    </source>
</evidence>
<keyword evidence="11" id="KW-1185">Reference proteome</keyword>
<keyword evidence="9" id="KW-0807">Transducer</keyword>
<keyword evidence="2" id="KW-1003">Cell membrane</keyword>
<evidence type="ECO:0000313" key="11">
    <source>
        <dbReference type="Proteomes" id="UP000192223"/>
    </source>
</evidence>
<evidence type="ECO:0000256" key="2">
    <source>
        <dbReference type="ARBA" id="ARBA00022475"/>
    </source>
</evidence>
<reference evidence="12" key="1">
    <citation type="submission" date="2025-08" db="UniProtKB">
        <authorList>
            <consortium name="RefSeq"/>
        </authorList>
    </citation>
    <scope>IDENTIFICATION</scope>
    <source>
        <tissue evidence="12">Entire body</tissue>
    </source>
</reference>
<accession>A0A7F5R4I2</accession>
<evidence type="ECO:0000256" key="5">
    <source>
        <dbReference type="ARBA" id="ARBA00022725"/>
    </source>
</evidence>
<dbReference type="InterPro" id="IPR004117">
    <property type="entry name" value="7tm6_olfct_rcpt"/>
</dbReference>
<dbReference type="KEGG" id="apln:108739220"/>
<dbReference type="RefSeq" id="XP_025830413.1">
    <property type="nucleotide sequence ID" value="XM_025974628.1"/>
</dbReference>
<keyword evidence="4 10" id="KW-0812">Transmembrane</keyword>
<keyword evidence="7 10" id="KW-0472">Membrane</keyword>